<dbReference type="GO" id="GO:0090374">
    <property type="term" value="P:oligopeptide export from mitochondrion"/>
    <property type="evidence" value="ECO:0007669"/>
    <property type="project" value="TreeGrafter"/>
</dbReference>
<dbReference type="OMA" id="YEMCLGQ"/>
<proteinExistence type="inferred from homology"/>
<evidence type="ECO:0000313" key="15">
    <source>
        <dbReference type="EMBL" id="CEO97259.1"/>
    </source>
</evidence>
<feature type="domain" description="ABC transporter" evidence="13">
    <location>
        <begin position="439"/>
        <end position="676"/>
    </location>
</feature>
<accession>A0A0G4IQ35</accession>
<feature type="non-terminal residue" evidence="15">
    <location>
        <position position="1"/>
    </location>
</feature>
<feature type="transmembrane region" description="Helical" evidence="12">
    <location>
        <begin position="93"/>
        <end position="117"/>
    </location>
</feature>
<keyword evidence="16" id="KW-1185">Reference proteome</keyword>
<comment type="similarity">
    <text evidence="2">Belongs to the ABC transporter superfamily. ABCB family. Multidrug resistance exporter (TC 3.A.1.201) subfamily.</text>
</comment>
<dbReference type="PROSITE" id="PS50893">
    <property type="entry name" value="ABC_TRANSPORTER_2"/>
    <property type="match status" value="2"/>
</dbReference>
<keyword evidence="6" id="KW-0547">Nucleotide-binding</keyword>
<evidence type="ECO:0000313" key="16">
    <source>
        <dbReference type="Proteomes" id="UP000039324"/>
    </source>
</evidence>
<feature type="compositionally biased region" description="Basic and acidic residues" evidence="11">
    <location>
        <begin position="678"/>
        <end position="690"/>
    </location>
</feature>
<evidence type="ECO:0000256" key="11">
    <source>
        <dbReference type="SAM" id="MobiDB-lite"/>
    </source>
</evidence>
<dbReference type="InterPro" id="IPR017871">
    <property type="entry name" value="ABC_transporter-like_CS"/>
</dbReference>
<dbReference type="InterPro" id="IPR039421">
    <property type="entry name" value="Type_1_exporter"/>
</dbReference>
<dbReference type="CDD" id="cd18577">
    <property type="entry name" value="ABC_6TM_Pgp_ABCB1_D1_like"/>
    <property type="match status" value="1"/>
</dbReference>
<dbReference type="InterPro" id="IPR027417">
    <property type="entry name" value="P-loop_NTPase"/>
</dbReference>
<gene>
    <name evidence="15" type="ORF">PBRA_000604</name>
</gene>
<comment type="subcellular location">
    <subcellularLocation>
        <location evidence="1">Cell membrane</location>
        <topology evidence="1">Multi-pass membrane protein</topology>
    </subcellularLocation>
</comment>
<feature type="transmembrane region" description="Helical" evidence="12">
    <location>
        <begin position="259"/>
        <end position="280"/>
    </location>
</feature>
<dbReference type="Gene3D" id="3.40.50.300">
    <property type="entry name" value="P-loop containing nucleotide triphosphate hydrolases"/>
    <property type="match status" value="2"/>
</dbReference>
<dbReference type="CDD" id="cd18578">
    <property type="entry name" value="ABC_6TM_Pgp_ABCB1_D2_like"/>
    <property type="match status" value="1"/>
</dbReference>
<evidence type="ECO:0000256" key="5">
    <source>
        <dbReference type="ARBA" id="ARBA00022737"/>
    </source>
</evidence>
<evidence type="ECO:0000256" key="9">
    <source>
        <dbReference type="ARBA" id="ARBA00023136"/>
    </source>
</evidence>
<dbReference type="InterPro" id="IPR003439">
    <property type="entry name" value="ABC_transporter-like_ATP-bd"/>
</dbReference>
<sequence>LRLLLGDVRVMGNLSGWHSPTRTGDVPLAARHTRPGCRRTHCARTMVRPDDVDVEMGVQPKVVPDGESSMSTGDDVPRVTLIQMFEFTTPLEVCVLVLGAIGGIVNGLSLPAFSILFGNLFQSFGGGLSSQQFYDKVSEICVQFVYVGLVAFAASWLQVSCWALVADRQALHIRKTYLQSLLRQECAWFDTQEPGKLSTRLGADITQVRRPSFEAPGLAVEEPVQVRDAMGQNIGNCFQFGFMFIGGLAVGLYKGWELTLVVLASVPLLAIAGAAFAKALSKDNTKAMDAFAVAGAVSEEVLRSIRTVTIFRSQEREVERFAGNLHLASETGIRKGRIVGASIGAMWASMLIAYGSALWYGGHLIASGKYEQGTVMTVFFSVVTGASGLGQIGPSVTAITTGLSVAPGVWSVMRRKSKIDALSESPAKTTLPSPIRGEIRFENVHFSYPGRRHHKVLSGFNLVIPAGSTAALVGETGSGKSTVGQLLTRFYDPDEGRITIDGIDIRDVSVSELRRHIGVVFQQPTLFAGTIRENIAYGRGCTMEQVEAAARVAHCHDFIVNDLPEKYDTDVGGSGNERLSGGQKQRIAIARAIANKPPILLQDEATSALDSHSERLVQQALQEAASGTTAIVIAHRLSTIRDANLICVLKNGSVAEMGNHNELSAKDGIYSRMLKSHGGTDSDAAAKADGEQDAQLPGPHLEQGPARAVSDGKEVSRKAEAGDEKEVKARISSLTSKLWDKSRSDWPFIALGVFGSIGMGLVMPSFSFILSEMMKAFFQPDVEAGARKWAFVFFGLAAYQMVSSVIATSNFAIVGERLTYKLRVDLFRAFLRQDVSWFDHPDNAPGILNIKLSNDCERVRGLTVGSMSTLVQVITMLVVGLGIAFYYGWRLALVLLATGPILAIAGAAQLALIVDNKQKAAFEFAGRIANEACGAIRTVASLTAERQVIADFDAKLRPVTASARLQAIAAGAAFGMSQFVMFSVYCVAFYYGAWLVKEGLMNTPIDLFKVFFAIVLSMMGVGQVMQMAPDGAKARQAAVDIFNFLEMCPVVDPTDTKSGQKMSLHGQSITFDNVDFSYPTRPDSTVLDKLRLQCPAGKTLALVGPSGSGKSSTVALIARFYEPSAGSVRIGDVPLTALNVVDFRRQIGLVSQEPVLFSGSIRDNIAYGRPSATTEEIQEAARQANASEFIDRLPDGLQTLVGTRGSQLSGGQRQRIAIARALLIDPQLLLLDEATSALDNESEALVQAALDTLMKGRTSIVIAHRLSTIKNADVIVVMEKGRVIEQGTHAELVAAGGTYSHLHALQH</sequence>
<dbReference type="STRING" id="37360.A0A0G4IQ35"/>
<reference evidence="15 16" key="1">
    <citation type="submission" date="2015-02" db="EMBL/GenBank/DDBJ databases">
        <authorList>
            <person name="Chooi Y.-H."/>
        </authorList>
    </citation>
    <scope>NUCLEOTIDE SEQUENCE [LARGE SCALE GENOMIC DNA]</scope>
    <source>
        <strain evidence="15">E3</strain>
    </source>
</reference>
<evidence type="ECO:0000256" key="2">
    <source>
        <dbReference type="ARBA" id="ARBA00007577"/>
    </source>
</evidence>
<evidence type="ECO:0000256" key="4">
    <source>
        <dbReference type="ARBA" id="ARBA00022692"/>
    </source>
</evidence>
<dbReference type="PANTHER" id="PTHR43394">
    <property type="entry name" value="ATP-DEPENDENT PERMEASE MDL1, MITOCHONDRIAL"/>
    <property type="match status" value="1"/>
</dbReference>
<evidence type="ECO:0000256" key="7">
    <source>
        <dbReference type="ARBA" id="ARBA00022840"/>
    </source>
</evidence>
<feature type="region of interest" description="Disordered" evidence="11">
    <location>
        <begin position="676"/>
        <end position="721"/>
    </location>
</feature>
<feature type="transmembrane region" description="Helical" evidence="12">
    <location>
        <begin position="338"/>
        <end position="360"/>
    </location>
</feature>
<keyword evidence="7" id="KW-0067">ATP-binding</keyword>
<dbReference type="PANTHER" id="PTHR43394:SF27">
    <property type="entry name" value="ATP-DEPENDENT TRANSLOCASE ABCB1-LIKE"/>
    <property type="match status" value="1"/>
</dbReference>
<dbReference type="EMBL" id="CDSF01000079">
    <property type="protein sequence ID" value="CEO97259.1"/>
    <property type="molecule type" value="Genomic_DNA"/>
</dbReference>
<dbReference type="GO" id="GO:0005743">
    <property type="term" value="C:mitochondrial inner membrane"/>
    <property type="evidence" value="ECO:0007669"/>
    <property type="project" value="TreeGrafter"/>
</dbReference>
<dbReference type="GO" id="GO:0015421">
    <property type="term" value="F:ABC-type oligopeptide transporter activity"/>
    <property type="evidence" value="ECO:0007669"/>
    <property type="project" value="TreeGrafter"/>
</dbReference>
<keyword evidence="10" id="KW-0325">Glycoprotein</keyword>
<dbReference type="InterPro" id="IPR003593">
    <property type="entry name" value="AAA+_ATPase"/>
</dbReference>
<dbReference type="SMART" id="SM00382">
    <property type="entry name" value="AAA"/>
    <property type="match status" value="2"/>
</dbReference>
<keyword evidence="4 12" id="KW-0812">Transmembrane</keyword>
<feature type="transmembrane region" description="Helical" evidence="12">
    <location>
        <begin position="1005"/>
        <end position="1025"/>
    </location>
</feature>
<dbReference type="FunFam" id="1.20.1560.10:FF:000009">
    <property type="entry name" value="ABC transporter B family member 1"/>
    <property type="match status" value="1"/>
</dbReference>
<dbReference type="InterPro" id="IPR011527">
    <property type="entry name" value="ABC1_TM_dom"/>
</dbReference>
<keyword evidence="8 12" id="KW-1133">Transmembrane helix</keyword>
<dbReference type="Gene3D" id="1.20.1560.10">
    <property type="entry name" value="ABC transporter type 1, transmembrane domain"/>
    <property type="match status" value="1"/>
</dbReference>
<feature type="transmembrane region" description="Helical" evidence="12">
    <location>
        <begin position="234"/>
        <end position="253"/>
    </location>
</feature>
<keyword evidence="5" id="KW-0677">Repeat</keyword>
<feature type="domain" description="ABC transmembrane type-1" evidence="14">
    <location>
        <begin position="750"/>
        <end position="1033"/>
    </location>
</feature>
<keyword evidence="3" id="KW-0813">Transport</keyword>
<feature type="transmembrane region" description="Helical" evidence="12">
    <location>
        <begin position="746"/>
        <end position="769"/>
    </location>
</feature>
<feature type="domain" description="ABC transmembrane type-1" evidence="14">
    <location>
        <begin position="97"/>
        <end position="401"/>
    </location>
</feature>
<dbReference type="GO" id="GO:0016887">
    <property type="term" value="F:ATP hydrolysis activity"/>
    <property type="evidence" value="ECO:0007669"/>
    <property type="project" value="InterPro"/>
</dbReference>
<dbReference type="SUPFAM" id="SSF52540">
    <property type="entry name" value="P-loop containing nucleoside triphosphate hydrolases"/>
    <property type="match status" value="2"/>
</dbReference>
<dbReference type="PROSITE" id="PS00211">
    <property type="entry name" value="ABC_TRANSPORTER_1"/>
    <property type="match status" value="2"/>
</dbReference>
<evidence type="ECO:0000256" key="1">
    <source>
        <dbReference type="ARBA" id="ARBA00004651"/>
    </source>
</evidence>
<dbReference type="PROSITE" id="PS50929">
    <property type="entry name" value="ABC_TM1F"/>
    <property type="match status" value="2"/>
</dbReference>
<dbReference type="GO" id="GO:0005524">
    <property type="term" value="F:ATP binding"/>
    <property type="evidence" value="ECO:0007669"/>
    <property type="project" value="UniProtKB-KW"/>
</dbReference>
<feature type="transmembrane region" description="Helical" evidence="12">
    <location>
        <begin position="144"/>
        <end position="165"/>
    </location>
</feature>
<feature type="transmembrane region" description="Helical" evidence="12">
    <location>
        <begin position="867"/>
        <end position="887"/>
    </location>
</feature>
<evidence type="ECO:0000256" key="8">
    <source>
        <dbReference type="ARBA" id="ARBA00022989"/>
    </source>
</evidence>
<evidence type="ECO:0000259" key="13">
    <source>
        <dbReference type="PROSITE" id="PS50893"/>
    </source>
</evidence>
<dbReference type="Pfam" id="PF00664">
    <property type="entry name" value="ABC_membrane"/>
    <property type="match status" value="3"/>
</dbReference>
<feature type="transmembrane region" description="Helical" evidence="12">
    <location>
        <begin position="789"/>
        <end position="813"/>
    </location>
</feature>
<feature type="transmembrane region" description="Helical" evidence="12">
    <location>
        <begin position="893"/>
        <end position="914"/>
    </location>
</feature>
<feature type="compositionally biased region" description="Basic and acidic residues" evidence="11">
    <location>
        <begin position="710"/>
        <end position="721"/>
    </location>
</feature>
<feature type="domain" description="ABC transporter" evidence="13">
    <location>
        <begin position="1069"/>
        <end position="1305"/>
    </location>
</feature>
<evidence type="ECO:0000256" key="6">
    <source>
        <dbReference type="ARBA" id="ARBA00022741"/>
    </source>
</evidence>
<evidence type="ECO:0000256" key="10">
    <source>
        <dbReference type="ARBA" id="ARBA00023180"/>
    </source>
</evidence>
<evidence type="ECO:0000256" key="12">
    <source>
        <dbReference type="SAM" id="Phobius"/>
    </source>
</evidence>
<dbReference type="Pfam" id="PF00005">
    <property type="entry name" value="ABC_tran"/>
    <property type="match status" value="2"/>
</dbReference>
<organism evidence="15 16">
    <name type="scientific">Plasmodiophora brassicae</name>
    <name type="common">Clubroot disease agent</name>
    <dbReference type="NCBI Taxonomy" id="37360"/>
    <lineage>
        <taxon>Eukaryota</taxon>
        <taxon>Sar</taxon>
        <taxon>Rhizaria</taxon>
        <taxon>Endomyxa</taxon>
        <taxon>Phytomyxea</taxon>
        <taxon>Plasmodiophorida</taxon>
        <taxon>Plasmodiophoridae</taxon>
        <taxon>Plasmodiophora</taxon>
    </lineage>
</organism>
<evidence type="ECO:0000256" key="3">
    <source>
        <dbReference type="ARBA" id="ARBA00022448"/>
    </source>
</evidence>
<dbReference type="Proteomes" id="UP000039324">
    <property type="component" value="Unassembled WGS sequence"/>
</dbReference>
<dbReference type="FunFam" id="3.40.50.300:FF:000240">
    <property type="entry name" value="ABC transporter B family member 20"/>
    <property type="match status" value="1"/>
</dbReference>
<dbReference type="SUPFAM" id="SSF90123">
    <property type="entry name" value="ABC transporter transmembrane region"/>
    <property type="match status" value="2"/>
</dbReference>
<protein>
    <recommendedName>
        <fullName evidence="17">Bile salt export pump</fullName>
    </recommendedName>
</protein>
<name>A0A0G4IQ35_PLABS</name>
<feature type="transmembrane region" description="Helical" evidence="12">
    <location>
        <begin position="967"/>
        <end position="993"/>
    </location>
</feature>
<dbReference type="OrthoDB" id="6500128at2759"/>
<dbReference type="InterPro" id="IPR036640">
    <property type="entry name" value="ABC1_TM_sf"/>
</dbReference>
<evidence type="ECO:0008006" key="17">
    <source>
        <dbReference type="Google" id="ProtNLM"/>
    </source>
</evidence>
<dbReference type="CDD" id="cd03249">
    <property type="entry name" value="ABC_MTABC3_MDL1_MDL2"/>
    <property type="match status" value="2"/>
</dbReference>
<evidence type="ECO:0000259" key="14">
    <source>
        <dbReference type="PROSITE" id="PS50929"/>
    </source>
</evidence>
<keyword evidence="9 12" id="KW-0472">Membrane</keyword>
<dbReference type="FunFam" id="3.40.50.300:FF:000251">
    <property type="entry name" value="ABC transporter B family member 19"/>
    <property type="match status" value="1"/>
</dbReference>
<dbReference type="GO" id="GO:0005886">
    <property type="term" value="C:plasma membrane"/>
    <property type="evidence" value="ECO:0007669"/>
    <property type="project" value="UniProtKB-SubCell"/>
</dbReference>